<evidence type="ECO:0000256" key="9">
    <source>
        <dbReference type="RuleBase" id="RU362097"/>
    </source>
</evidence>
<evidence type="ECO:0000256" key="1">
    <source>
        <dbReference type="ARBA" id="ARBA00004370"/>
    </source>
</evidence>
<reference evidence="10 11" key="1">
    <citation type="submission" date="2023-11" db="EMBL/GenBank/DDBJ databases">
        <title>Paucibacter sp. nov., isolated from fresh soil in Korea.</title>
        <authorList>
            <person name="Le N.T.T."/>
        </authorList>
    </citation>
    <scope>NUCLEOTIDE SEQUENCE [LARGE SCALE GENOMIC DNA]</scope>
    <source>
        <strain evidence="10 11">R3-3</strain>
    </source>
</reference>
<keyword evidence="3 9" id="KW-1134">Transmembrane beta strand</keyword>
<dbReference type="SUPFAM" id="SSF56954">
    <property type="entry name" value="Outer membrane efflux proteins (OEP)"/>
    <property type="match status" value="1"/>
</dbReference>
<dbReference type="InterPro" id="IPR010131">
    <property type="entry name" value="MdtP/NodT-like"/>
</dbReference>
<sequence>MTQQRVAGLLAAVLLSACATPGHLSPPQETLKGAAIGLSADNAAKEPALAERWWEVFGDAALDQLIDKALQDNPSLAAAGARLRRAAAAVARVESNDTAQVAARFDATSQRFPEHALYPPNIAGTHQEIGSLQAGLSWELDFFGRNKAALEAALGSVHAAQADAQGARLLLASSVTRNYLQLARLLEQRRIALRTFEQRSEVLALTRRRVQAGLDTAIELRQGEGALPDTRQAIEALDEQIVLRRHALAALAVQPPTAMDGLAPQLLALHGAQLPERLPADLLGRRADIDAARLRVEAATQELKAARADFYPSINLIAFAGYNAIGLNRLLEAGSEQYGAGPALRLPLFDGGRLRSALQGRAAELDLAIAAYNGALLEAVRETSDQIASLQSIARQQEQQDLAQLSAESAYALAVRRYEAGLGSYLIVLSTESAVLIQRRSHADLLARALDSQVELMRALGGGYVADALADPLHARR</sequence>
<dbReference type="EMBL" id="JAXCLA010000013">
    <property type="protein sequence ID" value="MDY0749042.1"/>
    <property type="molecule type" value="Genomic_DNA"/>
</dbReference>
<protein>
    <submittedName>
        <fullName evidence="10">Efflux transporter outer membrane subunit</fullName>
    </submittedName>
</protein>
<evidence type="ECO:0000313" key="11">
    <source>
        <dbReference type="Proteomes" id="UP001285263"/>
    </source>
</evidence>
<accession>A0ABU5DRU5</accession>
<evidence type="ECO:0000256" key="8">
    <source>
        <dbReference type="ARBA" id="ARBA00023288"/>
    </source>
</evidence>
<gene>
    <name evidence="10" type="ORF">SNE35_31385</name>
</gene>
<dbReference type="RefSeq" id="WP_320427009.1">
    <property type="nucleotide sequence ID" value="NZ_JAXCLA010000013.1"/>
</dbReference>
<evidence type="ECO:0000256" key="5">
    <source>
        <dbReference type="ARBA" id="ARBA00022729"/>
    </source>
</evidence>
<feature type="signal peptide" evidence="9">
    <location>
        <begin position="1"/>
        <end position="19"/>
    </location>
</feature>
<dbReference type="PANTHER" id="PTHR30203:SF20">
    <property type="entry name" value="MULTIDRUG RESISTANCE OUTER MEMBRANE PROTEIN MDTP-RELATED"/>
    <property type="match status" value="1"/>
</dbReference>
<dbReference type="Gene3D" id="1.20.1600.10">
    <property type="entry name" value="Outer membrane efflux proteins (OEP)"/>
    <property type="match status" value="1"/>
</dbReference>
<comment type="subcellular location">
    <subcellularLocation>
        <location evidence="9">Cell membrane</location>
        <topology evidence="9">Lipid-anchor</topology>
    </subcellularLocation>
    <subcellularLocation>
        <location evidence="1">Membrane</location>
    </subcellularLocation>
</comment>
<keyword evidence="8 9" id="KW-0449">Lipoprotein</keyword>
<keyword evidence="6 9" id="KW-0472">Membrane</keyword>
<keyword evidence="5 9" id="KW-0732">Signal</keyword>
<dbReference type="Proteomes" id="UP001285263">
    <property type="component" value="Unassembled WGS sequence"/>
</dbReference>
<dbReference type="Pfam" id="PF02321">
    <property type="entry name" value="OEP"/>
    <property type="match status" value="2"/>
</dbReference>
<dbReference type="InterPro" id="IPR003423">
    <property type="entry name" value="OMP_efflux"/>
</dbReference>
<evidence type="ECO:0000313" key="10">
    <source>
        <dbReference type="EMBL" id="MDY0749042.1"/>
    </source>
</evidence>
<dbReference type="Gene3D" id="2.20.200.10">
    <property type="entry name" value="Outer membrane efflux proteins (OEP)"/>
    <property type="match status" value="1"/>
</dbReference>
<keyword evidence="7 9" id="KW-0564">Palmitate</keyword>
<evidence type="ECO:0000256" key="4">
    <source>
        <dbReference type="ARBA" id="ARBA00022692"/>
    </source>
</evidence>
<evidence type="ECO:0000256" key="3">
    <source>
        <dbReference type="ARBA" id="ARBA00022452"/>
    </source>
</evidence>
<keyword evidence="4 9" id="KW-0812">Transmembrane</keyword>
<evidence type="ECO:0000256" key="7">
    <source>
        <dbReference type="ARBA" id="ARBA00023139"/>
    </source>
</evidence>
<dbReference type="NCBIfam" id="TIGR01845">
    <property type="entry name" value="outer_NodT"/>
    <property type="match status" value="1"/>
</dbReference>
<organism evidence="10 11">
    <name type="scientific">Roseateles agri</name>
    <dbReference type="NCBI Taxonomy" id="3098619"/>
    <lineage>
        <taxon>Bacteria</taxon>
        <taxon>Pseudomonadati</taxon>
        <taxon>Pseudomonadota</taxon>
        <taxon>Betaproteobacteria</taxon>
        <taxon>Burkholderiales</taxon>
        <taxon>Sphaerotilaceae</taxon>
        <taxon>Roseateles</taxon>
    </lineage>
</organism>
<evidence type="ECO:0000256" key="2">
    <source>
        <dbReference type="ARBA" id="ARBA00007613"/>
    </source>
</evidence>
<dbReference type="PANTHER" id="PTHR30203">
    <property type="entry name" value="OUTER MEMBRANE CATION EFFLUX PROTEIN"/>
    <property type="match status" value="1"/>
</dbReference>
<comment type="caution">
    <text evidence="10">The sequence shown here is derived from an EMBL/GenBank/DDBJ whole genome shotgun (WGS) entry which is preliminary data.</text>
</comment>
<feature type="chain" id="PRO_5044967165" evidence="9">
    <location>
        <begin position="20"/>
        <end position="477"/>
    </location>
</feature>
<proteinExistence type="inferred from homology"/>
<evidence type="ECO:0000256" key="6">
    <source>
        <dbReference type="ARBA" id="ARBA00023136"/>
    </source>
</evidence>
<comment type="similarity">
    <text evidence="2 9">Belongs to the outer membrane factor (OMF) (TC 1.B.17) family.</text>
</comment>
<keyword evidence="11" id="KW-1185">Reference proteome</keyword>
<dbReference type="PROSITE" id="PS51257">
    <property type="entry name" value="PROKAR_LIPOPROTEIN"/>
    <property type="match status" value="1"/>
</dbReference>
<name>A0ABU5DRU5_9BURK</name>